<dbReference type="PANTHER" id="PTHR43539:SF78">
    <property type="entry name" value="FLAVIN-CONTAINING MONOOXYGENASE"/>
    <property type="match status" value="1"/>
</dbReference>
<dbReference type="Proteomes" id="UP000053707">
    <property type="component" value="Unassembled WGS sequence"/>
</dbReference>
<protein>
    <submittedName>
        <fullName evidence="2">Flavoprotein</fullName>
    </submittedName>
</protein>
<dbReference type="SUPFAM" id="SSF51905">
    <property type="entry name" value="FAD/NAD(P)-binding domain"/>
    <property type="match status" value="1"/>
</dbReference>
<organism evidence="2 3">
    <name type="scientific">Mycobacterium lehmannii</name>
    <dbReference type="NCBI Taxonomy" id="2048550"/>
    <lineage>
        <taxon>Bacteria</taxon>
        <taxon>Bacillati</taxon>
        <taxon>Actinomycetota</taxon>
        <taxon>Actinomycetes</taxon>
        <taxon>Mycobacteriales</taxon>
        <taxon>Mycobacteriaceae</taxon>
        <taxon>Mycobacterium</taxon>
    </lineage>
</organism>
<dbReference type="InterPro" id="IPR050982">
    <property type="entry name" value="Auxin_biosynth/cation_transpt"/>
</dbReference>
<gene>
    <name evidence="2" type="ORF">AU192_00015</name>
</gene>
<keyword evidence="1" id="KW-0560">Oxidoreductase</keyword>
<dbReference type="InterPro" id="IPR036188">
    <property type="entry name" value="FAD/NAD-bd_sf"/>
</dbReference>
<dbReference type="EMBL" id="LQIR01000041">
    <property type="protein sequence ID" value="KUI11232.1"/>
    <property type="molecule type" value="Genomic_DNA"/>
</dbReference>
<accession>A0A101A1K9</accession>
<dbReference type="Pfam" id="PF13738">
    <property type="entry name" value="Pyr_redox_3"/>
    <property type="match status" value="1"/>
</dbReference>
<keyword evidence="3" id="KW-1185">Reference proteome</keyword>
<dbReference type="Gene3D" id="3.50.50.60">
    <property type="entry name" value="FAD/NAD(P)-binding domain"/>
    <property type="match status" value="1"/>
</dbReference>
<dbReference type="GO" id="GO:0004497">
    <property type="term" value="F:monooxygenase activity"/>
    <property type="evidence" value="ECO:0007669"/>
    <property type="project" value="TreeGrafter"/>
</dbReference>
<proteinExistence type="predicted"/>
<reference evidence="2 3" key="1">
    <citation type="submission" date="2016-01" db="EMBL/GenBank/DDBJ databases">
        <authorList>
            <consortium name="TB Trials Study Group"/>
            <person name="Sutton G."/>
            <person name="Brinkac L."/>
            <person name="Sanka R."/>
            <person name="Adams M."/>
            <person name="Lau E.L."/>
            <person name="Macaden R."/>
            <person name="Grewal H.M.S."/>
        </authorList>
    </citation>
    <scope>NUCLEOTIDE SEQUENCE [LARGE SCALE GENOMIC DNA]</scope>
    <source>
        <strain evidence="2 3">IS-1744</strain>
    </source>
</reference>
<evidence type="ECO:0000313" key="3">
    <source>
        <dbReference type="Proteomes" id="UP000053707"/>
    </source>
</evidence>
<dbReference type="PRINTS" id="PR00368">
    <property type="entry name" value="FADPNR"/>
</dbReference>
<name>A0A101A1K9_9MYCO</name>
<dbReference type="PANTHER" id="PTHR43539">
    <property type="entry name" value="FLAVIN-BINDING MONOOXYGENASE-LIKE PROTEIN (AFU_ORTHOLOGUE AFUA_4G09220)"/>
    <property type="match status" value="1"/>
</dbReference>
<dbReference type="AlphaFoldDB" id="A0A101A1K9"/>
<dbReference type="GO" id="GO:0050660">
    <property type="term" value="F:flavin adenine dinucleotide binding"/>
    <property type="evidence" value="ECO:0007669"/>
    <property type="project" value="TreeGrafter"/>
</dbReference>
<sequence length="425" mass="45236">MPHQLPIAVLGAGPTGLAAAAHLSERGLPFVVFEAGESVAASIRSWGHVRLFSPWRTNIDLAAQRLLKANGWRSPDPAAYPTGAEIVDDYLRPLAQLAVIAPHIQLSQRVIGITRLGVDKLRHEDRTDRPFIVTTSGPAGVTRTPARAVIDATGTWLTPNPIGAEGIPAIGEEKAAGQINYGIPDVLGTERSRYEGRRVAVVGSGHSAKHVVRELSVLAGEAVGSTITWIVRRANDNLFGNEADPRLPERGRLGADAHRLVDSGRVRLETGFRTERVELVGSGVVLVSPDGREVGPFDEIIAATGFRPDFSFLREVRLDLDPWVESTRALAPLIDPNVHSCGSVPPHGAAELAHPEEGFYAIGAKSYGRAPNLLLATSYEQTRSVVAELAGDHDAAIRVELVLPASESACGAKTQPEPATSACCG</sequence>
<evidence type="ECO:0000313" key="2">
    <source>
        <dbReference type="EMBL" id="KUI11232.1"/>
    </source>
</evidence>
<evidence type="ECO:0000256" key="1">
    <source>
        <dbReference type="ARBA" id="ARBA00023002"/>
    </source>
</evidence>
<comment type="caution">
    <text evidence="2">The sequence shown here is derived from an EMBL/GenBank/DDBJ whole genome shotgun (WGS) entry which is preliminary data.</text>
</comment>
<dbReference type="PRINTS" id="PR00411">
    <property type="entry name" value="PNDRDTASEI"/>
</dbReference>
<dbReference type="RefSeq" id="WP_064399083.1">
    <property type="nucleotide sequence ID" value="NZ_LQIR01000041.1"/>
</dbReference>